<evidence type="ECO:0008006" key="3">
    <source>
        <dbReference type="Google" id="ProtNLM"/>
    </source>
</evidence>
<comment type="caution">
    <text evidence="1">The sequence shown here is derived from an EMBL/GenBank/DDBJ whole genome shotgun (WGS) entry which is preliminary data.</text>
</comment>
<proteinExistence type="predicted"/>
<gene>
    <name evidence="1" type="ORF">TPSD3_01680</name>
</gene>
<organism evidence="1 2">
    <name type="scientific">Thioflexithrix psekupsensis</name>
    <dbReference type="NCBI Taxonomy" id="1570016"/>
    <lineage>
        <taxon>Bacteria</taxon>
        <taxon>Pseudomonadati</taxon>
        <taxon>Pseudomonadota</taxon>
        <taxon>Gammaproteobacteria</taxon>
        <taxon>Thiotrichales</taxon>
        <taxon>Thioflexithrix</taxon>
    </lineage>
</organism>
<dbReference type="Proteomes" id="UP000194798">
    <property type="component" value="Unassembled WGS sequence"/>
</dbReference>
<accession>A0A251XBH0</accession>
<evidence type="ECO:0000313" key="2">
    <source>
        <dbReference type="Proteomes" id="UP000194798"/>
    </source>
</evidence>
<dbReference type="RefSeq" id="WP_086486858.1">
    <property type="nucleotide sequence ID" value="NZ_MSLT01000006.1"/>
</dbReference>
<dbReference type="EMBL" id="MSLT01000006">
    <property type="protein sequence ID" value="OUD15265.1"/>
    <property type="molecule type" value="Genomic_DNA"/>
</dbReference>
<keyword evidence="2" id="KW-1185">Reference proteome</keyword>
<dbReference type="OrthoDB" id="5620525at2"/>
<dbReference type="AlphaFoldDB" id="A0A251XBH0"/>
<sequence length="428" mass="48747">MSAFLKQLIDDLKAFSSELLAPGLQSGQTLVGNTASTVASTSALFQAIDWLTGLVPKLLQEWQQDQGGFAAEQYASPVPKQGKFSHRPMDYQQDTTRRLLPVRWQRPLARDHGHLQPLRWLLHLLELQDNSLQQVIAQMSKYIEDSLLLQNSHSDYAQHDRNTLLAMRGRLYNAQAKLNHARLLLVRGAKVRLLPTPAPPLPFPRTRNWQRLRQYARYLQQPEEGLPSFLHRVLNDTVEVADTPYLYQRWCGLHILKCLAHIGWYSKDDPLGALFLGGKVQFVKRNVKMTLWIEPRFVRHESHPSGFQCREVLETHPDYMLVTPGPHGVDAFILDPTLTADVEIRRSKGRYLDTLETQASIAGVPVSRTPLRAWSAAPIHRPHCELDDPNGYTGTIPMHPLDWTPAPLLAWLQDLDNYACAWGQLRAE</sequence>
<protein>
    <recommendedName>
        <fullName evidence="3">DUF2357 domain-containing protein</fullName>
    </recommendedName>
</protein>
<name>A0A251XBH0_9GAMM</name>
<evidence type="ECO:0000313" key="1">
    <source>
        <dbReference type="EMBL" id="OUD15265.1"/>
    </source>
</evidence>
<reference evidence="1 2" key="1">
    <citation type="submission" date="2016-12" db="EMBL/GenBank/DDBJ databases">
        <title>Thioflexothrix psekupsii D3 genome sequencing and assembly.</title>
        <authorList>
            <person name="Fomenkov A."/>
            <person name="Vincze T."/>
            <person name="Grabovich M."/>
            <person name="Anton B.P."/>
            <person name="Dubinina G."/>
            <person name="Orlova M."/>
            <person name="Belousova E."/>
            <person name="Roberts R.J."/>
        </authorList>
    </citation>
    <scope>NUCLEOTIDE SEQUENCE [LARGE SCALE GENOMIC DNA]</scope>
    <source>
        <strain evidence="1">D3</strain>
    </source>
</reference>